<sequence>MAFNTPSPGREWTVTQSAQSPILYSPLEYCRDTVLPISANFLSSRIKKPNWSASCFSCVTNDSEKSSIMSTWVFTRQMCSPTLVKRSSILAVDVRSTDKHRFDFFVAMMLKSFLAMGLLASFSRFSYVNLVLSTGASATVGSLTAWLFFKYSLTFAAVSFVTLPCFTNISNSEEIVNRDFTCTLFASKFLTPPCCLSTMTTASSATSPSLRISFTVSRTLPPDVTTSSTISTV</sequence>
<reference evidence="2" key="1">
    <citation type="submission" date="2020-11" db="EMBL/GenBank/DDBJ databases">
        <authorList>
            <person name="Whiteford S."/>
        </authorList>
    </citation>
    <scope>NUCLEOTIDE SEQUENCE</scope>
</reference>
<keyword evidence="1" id="KW-0812">Transmembrane</keyword>
<dbReference type="Proteomes" id="UP000653454">
    <property type="component" value="Unassembled WGS sequence"/>
</dbReference>
<keyword evidence="1" id="KW-1133">Transmembrane helix</keyword>
<keyword evidence="3" id="KW-1185">Reference proteome</keyword>
<evidence type="ECO:0000313" key="3">
    <source>
        <dbReference type="Proteomes" id="UP000653454"/>
    </source>
</evidence>
<gene>
    <name evidence="2" type="ORF">PLXY2_LOCUS1350</name>
</gene>
<keyword evidence="1" id="KW-0472">Membrane</keyword>
<feature type="transmembrane region" description="Helical" evidence="1">
    <location>
        <begin position="128"/>
        <end position="149"/>
    </location>
</feature>
<proteinExistence type="predicted"/>
<feature type="transmembrane region" description="Helical" evidence="1">
    <location>
        <begin position="104"/>
        <end position="122"/>
    </location>
</feature>
<name>A0A8S4D625_PLUXY</name>
<dbReference type="AlphaFoldDB" id="A0A8S4D625"/>
<accession>A0A8S4D625</accession>
<comment type="caution">
    <text evidence="2">The sequence shown here is derived from an EMBL/GenBank/DDBJ whole genome shotgun (WGS) entry which is preliminary data.</text>
</comment>
<evidence type="ECO:0000313" key="2">
    <source>
        <dbReference type="EMBL" id="CAG9093536.1"/>
    </source>
</evidence>
<dbReference type="EMBL" id="CAJHNJ030000003">
    <property type="protein sequence ID" value="CAG9093536.1"/>
    <property type="molecule type" value="Genomic_DNA"/>
</dbReference>
<organism evidence="2 3">
    <name type="scientific">Plutella xylostella</name>
    <name type="common">Diamondback moth</name>
    <name type="synonym">Plutella maculipennis</name>
    <dbReference type="NCBI Taxonomy" id="51655"/>
    <lineage>
        <taxon>Eukaryota</taxon>
        <taxon>Metazoa</taxon>
        <taxon>Ecdysozoa</taxon>
        <taxon>Arthropoda</taxon>
        <taxon>Hexapoda</taxon>
        <taxon>Insecta</taxon>
        <taxon>Pterygota</taxon>
        <taxon>Neoptera</taxon>
        <taxon>Endopterygota</taxon>
        <taxon>Lepidoptera</taxon>
        <taxon>Glossata</taxon>
        <taxon>Ditrysia</taxon>
        <taxon>Yponomeutoidea</taxon>
        <taxon>Plutellidae</taxon>
        <taxon>Plutella</taxon>
    </lineage>
</organism>
<protein>
    <submittedName>
        <fullName evidence="2">(diamondback moth) hypothetical protein</fullName>
    </submittedName>
</protein>
<evidence type="ECO:0000256" key="1">
    <source>
        <dbReference type="SAM" id="Phobius"/>
    </source>
</evidence>